<dbReference type="Proteomes" id="UP001214976">
    <property type="component" value="Unassembled WGS sequence"/>
</dbReference>
<dbReference type="SUPFAM" id="SSF55729">
    <property type="entry name" value="Acyl-CoA N-acyltransferases (Nat)"/>
    <property type="match status" value="1"/>
</dbReference>
<evidence type="ECO:0000313" key="6">
    <source>
        <dbReference type="Proteomes" id="UP001214976"/>
    </source>
</evidence>
<dbReference type="InterPro" id="IPR000182">
    <property type="entry name" value="GNAT_dom"/>
</dbReference>
<dbReference type="InterPro" id="IPR013166">
    <property type="entry name" value="Citrate_lyase_ligase_C"/>
</dbReference>
<reference evidence="5" key="1">
    <citation type="submission" date="2023-03" db="EMBL/GenBank/DDBJ databases">
        <title>Classification of Bisgaard taxon 6 and taxon 10 as Exercitatus varius gen. nov., spec. nov.</title>
        <authorList>
            <person name="Christensen H."/>
        </authorList>
    </citation>
    <scope>NUCLEOTIDE SEQUENCE</scope>
    <source>
        <strain evidence="5">86116</strain>
    </source>
</reference>
<proteinExistence type="predicted"/>
<keyword evidence="2 3" id="KW-0067">ATP-binding</keyword>
<dbReference type="Gene3D" id="3.40.50.620">
    <property type="entry name" value="HUPs"/>
    <property type="match status" value="1"/>
</dbReference>
<dbReference type="PANTHER" id="PTHR40599">
    <property type="entry name" value="[CITRATE [PRO-3S]-LYASE] LIGASE"/>
    <property type="match status" value="1"/>
</dbReference>
<dbReference type="Gene3D" id="3.40.630.30">
    <property type="match status" value="1"/>
</dbReference>
<dbReference type="InterPro" id="IPR014729">
    <property type="entry name" value="Rossmann-like_a/b/a_fold"/>
</dbReference>
<dbReference type="GO" id="GO:0016747">
    <property type="term" value="F:acyltransferase activity, transferring groups other than amino-acyl groups"/>
    <property type="evidence" value="ECO:0007669"/>
    <property type="project" value="InterPro"/>
</dbReference>
<dbReference type="RefSeq" id="WP_317477201.1">
    <property type="nucleotide sequence ID" value="NZ_JARQTT010000005.1"/>
</dbReference>
<keyword evidence="1 3" id="KW-0547">Nucleotide-binding</keyword>
<dbReference type="SUPFAM" id="SSF52374">
    <property type="entry name" value="Nucleotidylyl transferase"/>
    <property type="match status" value="1"/>
</dbReference>
<dbReference type="InterPro" id="IPR004821">
    <property type="entry name" value="Cyt_trans-like"/>
</dbReference>
<dbReference type="EC" id="6.2.1.22" evidence="3"/>
<dbReference type="InterPro" id="IPR016181">
    <property type="entry name" value="Acyl_CoA_acyltransferase"/>
</dbReference>
<name>A0AAW6QD68_9PAST</name>
<evidence type="ECO:0000256" key="1">
    <source>
        <dbReference type="ARBA" id="ARBA00022741"/>
    </source>
</evidence>
<dbReference type="PROSITE" id="PS51186">
    <property type="entry name" value="GNAT"/>
    <property type="match status" value="1"/>
</dbReference>
<feature type="domain" description="N-acetyltransferase" evidence="4">
    <location>
        <begin position="3"/>
        <end position="138"/>
    </location>
</feature>
<dbReference type="PIRSF" id="PIRSF005751">
    <property type="entry name" value="Acet_citr_lig"/>
    <property type="match status" value="1"/>
</dbReference>
<evidence type="ECO:0000256" key="2">
    <source>
        <dbReference type="ARBA" id="ARBA00022840"/>
    </source>
</evidence>
<dbReference type="GO" id="GO:0005524">
    <property type="term" value="F:ATP binding"/>
    <property type="evidence" value="ECO:0007669"/>
    <property type="project" value="UniProtKB-UniRule"/>
</dbReference>
<evidence type="ECO:0000259" key="4">
    <source>
        <dbReference type="PROSITE" id="PS51186"/>
    </source>
</evidence>
<comment type="caution">
    <text evidence="5">The sequence shown here is derived from an EMBL/GenBank/DDBJ whole genome shotgun (WGS) entry which is preliminary data.</text>
</comment>
<dbReference type="AlphaFoldDB" id="A0AAW6QD68"/>
<dbReference type="EMBL" id="JARQTW010000009">
    <property type="protein sequence ID" value="MDG2950135.1"/>
    <property type="molecule type" value="Genomic_DNA"/>
</dbReference>
<evidence type="ECO:0000313" key="5">
    <source>
        <dbReference type="EMBL" id="MDG2950135.1"/>
    </source>
</evidence>
<protein>
    <recommendedName>
        <fullName evidence="3">[Citrate [pro-3S]-lyase] ligase</fullName>
        <ecNumber evidence="3">6.2.1.22</ecNumber>
    </recommendedName>
</protein>
<dbReference type="NCBIfam" id="TIGR00124">
    <property type="entry name" value="cit_ly_ligase"/>
    <property type="match status" value="1"/>
</dbReference>
<dbReference type="Pfam" id="PF08218">
    <property type="entry name" value="Citrate_ly_lig"/>
    <property type="match status" value="1"/>
</dbReference>
<keyword evidence="3 5" id="KW-0436">Ligase</keyword>
<sequence length="349" mass="39075">MTYNIGKVSPTNHKELAEIDQLLAQEGIRRDQNLDYTCAMYDDEGNIIATGSLFADSLRCLAVSAAHQGEGLMNQIVTHLINEQFERGRFHLFLYTKSCAAKFFSGLSFYEIVNIDGKIAFMENRRNGFADYLRKLAEESPEPQAGQRIAAIVMNANPFTLGHQYLVEKAAAENDIVHLFMVSEDQSLVPFDVRRKLILAGVAHLPNVICHDSGSYIISSATFPSYFQKDDDAVIESNALVDVNVFVKIAQKLGIQRRYVGDEPFSHVTNIYNRIMQRQLPESGIECIVLQRKAVDGQIISASAVRQAIKDDDWKKLNSMLPVSSLRFLASDEAKPIIDNIKQTSDVSH</sequence>
<dbReference type="NCBIfam" id="TIGR00125">
    <property type="entry name" value="cyt_tran_rel"/>
    <property type="match status" value="1"/>
</dbReference>
<dbReference type="InterPro" id="IPR005216">
    <property type="entry name" value="Citrate_lyase_ligase"/>
</dbReference>
<dbReference type="PANTHER" id="PTHR40599:SF1">
    <property type="entry name" value="[CITRATE [PRO-3S]-LYASE] LIGASE"/>
    <property type="match status" value="1"/>
</dbReference>
<dbReference type="CDD" id="cd02169">
    <property type="entry name" value="Citrate_lyase_ligase"/>
    <property type="match status" value="1"/>
</dbReference>
<dbReference type="SMART" id="SM00764">
    <property type="entry name" value="Citrate_ly_lig"/>
    <property type="match status" value="1"/>
</dbReference>
<accession>A0AAW6QD68</accession>
<organism evidence="5 6">
    <name type="scientific">Exercitatus varius</name>
    <dbReference type="NCBI Taxonomy" id="67857"/>
    <lineage>
        <taxon>Bacteria</taxon>
        <taxon>Pseudomonadati</taxon>
        <taxon>Pseudomonadota</taxon>
        <taxon>Gammaproteobacteria</taxon>
        <taxon>Pasteurellales</taxon>
        <taxon>Pasteurellaceae</taxon>
        <taxon>Exercitatus</taxon>
    </lineage>
</organism>
<comment type="function">
    <text evidence="3">Acetylation of prosthetic group (2-(5''-phosphoribosyl)-3'-dephosphocoenzyme-A) of the gamma subunit of citrate lyase.</text>
</comment>
<comment type="catalytic activity">
    <reaction evidence="3">
        <text>holo-[citrate lyase ACP] + acetate + ATP = acetyl-[citrate lyase ACP] + AMP + diphosphate</text>
        <dbReference type="Rhea" id="RHEA:23788"/>
        <dbReference type="Rhea" id="RHEA-COMP:10158"/>
        <dbReference type="Rhea" id="RHEA-COMP:13710"/>
        <dbReference type="ChEBI" id="CHEBI:30089"/>
        <dbReference type="ChEBI" id="CHEBI:30616"/>
        <dbReference type="ChEBI" id="CHEBI:33019"/>
        <dbReference type="ChEBI" id="CHEBI:82683"/>
        <dbReference type="ChEBI" id="CHEBI:137976"/>
        <dbReference type="ChEBI" id="CHEBI:456215"/>
        <dbReference type="EC" id="6.2.1.22"/>
    </reaction>
</comment>
<gene>
    <name evidence="5" type="primary">citC</name>
    <name evidence="5" type="ORF">P7M15_06315</name>
</gene>
<dbReference type="GO" id="GO:0008771">
    <property type="term" value="F:[citrate (pro-3S)-lyase] ligase activity"/>
    <property type="evidence" value="ECO:0007669"/>
    <property type="project" value="UniProtKB-EC"/>
</dbReference>
<evidence type="ECO:0000256" key="3">
    <source>
        <dbReference type="PIRNR" id="PIRNR005751"/>
    </source>
</evidence>